<evidence type="ECO:0000256" key="17">
    <source>
        <dbReference type="ARBA" id="ARBA00023012"/>
    </source>
</evidence>
<evidence type="ECO:0000256" key="19">
    <source>
        <dbReference type="ARBA" id="ARBA00023026"/>
    </source>
</evidence>
<evidence type="ECO:0000256" key="13">
    <source>
        <dbReference type="ARBA" id="ARBA00022840"/>
    </source>
</evidence>
<keyword evidence="6" id="KW-1003">Cell membrane</keyword>
<feature type="domain" description="Histidine kinase" evidence="24">
    <location>
        <begin position="212"/>
        <end position="414"/>
    </location>
</feature>
<feature type="transmembrane region" description="Helical" evidence="23">
    <location>
        <begin position="129"/>
        <end position="149"/>
    </location>
</feature>
<dbReference type="PROSITE" id="PS50885">
    <property type="entry name" value="HAMP"/>
    <property type="match status" value="1"/>
</dbReference>
<dbReference type="PROSITE" id="PS50109">
    <property type="entry name" value="HIS_KIN"/>
    <property type="match status" value="1"/>
</dbReference>
<evidence type="ECO:0000256" key="7">
    <source>
        <dbReference type="ARBA" id="ARBA00022553"/>
    </source>
</evidence>
<keyword evidence="27" id="KW-1185">Reference proteome</keyword>
<evidence type="ECO:0000256" key="23">
    <source>
        <dbReference type="SAM" id="Phobius"/>
    </source>
</evidence>
<keyword evidence="11 26" id="KW-0418">Kinase</keyword>
<dbReference type="SMART" id="SM00388">
    <property type="entry name" value="HisKA"/>
    <property type="match status" value="1"/>
</dbReference>
<accession>A0A8J8BDS6</accession>
<evidence type="ECO:0000313" key="27">
    <source>
        <dbReference type="Proteomes" id="UP000677913"/>
    </source>
</evidence>
<evidence type="ECO:0000259" key="24">
    <source>
        <dbReference type="PROSITE" id="PS50109"/>
    </source>
</evidence>
<evidence type="ECO:0000256" key="14">
    <source>
        <dbReference type="ARBA" id="ARBA00022842"/>
    </source>
</evidence>
<evidence type="ECO:0000256" key="4">
    <source>
        <dbReference type="ARBA" id="ARBA00004651"/>
    </source>
</evidence>
<dbReference type="Pfam" id="PF02518">
    <property type="entry name" value="HATPase_c"/>
    <property type="match status" value="1"/>
</dbReference>
<dbReference type="PANTHER" id="PTHR44936:SF9">
    <property type="entry name" value="SENSOR PROTEIN CREC"/>
    <property type="match status" value="1"/>
</dbReference>
<feature type="domain" description="HAMP" evidence="25">
    <location>
        <begin position="152"/>
        <end position="204"/>
    </location>
</feature>
<dbReference type="Gene3D" id="1.10.287.130">
    <property type="match status" value="1"/>
</dbReference>
<evidence type="ECO:0000256" key="20">
    <source>
        <dbReference type="ARBA" id="ARBA00023211"/>
    </source>
</evidence>
<evidence type="ECO:0000256" key="21">
    <source>
        <dbReference type="ARBA" id="ARBA00040454"/>
    </source>
</evidence>
<dbReference type="PANTHER" id="PTHR44936">
    <property type="entry name" value="SENSOR PROTEIN CREC"/>
    <property type="match status" value="1"/>
</dbReference>
<dbReference type="InterPro" id="IPR004358">
    <property type="entry name" value="Sig_transdc_His_kin-like_C"/>
</dbReference>
<comment type="cofactor">
    <cofactor evidence="3">
        <name>Mg(2+)</name>
        <dbReference type="ChEBI" id="CHEBI:18420"/>
    </cofactor>
</comment>
<comment type="subcellular location">
    <subcellularLocation>
        <location evidence="4">Cell membrane</location>
        <topology evidence="4">Multi-pass membrane protein</topology>
    </subcellularLocation>
</comment>
<evidence type="ECO:0000256" key="10">
    <source>
        <dbReference type="ARBA" id="ARBA00022741"/>
    </source>
</evidence>
<evidence type="ECO:0000256" key="2">
    <source>
        <dbReference type="ARBA" id="ARBA00001936"/>
    </source>
</evidence>
<dbReference type="GO" id="GO:0005886">
    <property type="term" value="C:plasma membrane"/>
    <property type="evidence" value="ECO:0007669"/>
    <property type="project" value="UniProtKB-SubCell"/>
</dbReference>
<protein>
    <recommendedName>
        <fullName evidence="21">Signal transduction histidine-protein kinase/phosphatase MprB</fullName>
        <ecNumber evidence="5">2.7.13.3</ecNumber>
    </recommendedName>
    <alternativeName>
        <fullName evidence="22">Mycobacterial persistence regulator B</fullName>
    </alternativeName>
</protein>
<dbReference type="CDD" id="cd00082">
    <property type="entry name" value="HisKA"/>
    <property type="match status" value="1"/>
</dbReference>
<dbReference type="GO" id="GO:0000155">
    <property type="term" value="F:phosphorelay sensor kinase activity"/>
    <property type="evidence" value="ECO:0007669"/>
    <property type="project" value="InterPro"/>
</dbReference>
<evidence type="ECO:0000256" key="9">
    <source>
        <dbReference type="ARBA" id="ARBA00022692"/>
    </source>
</evidence>
<evidence type="ECO:0000256" key="6">
    <source>
        <dbReference type="ARBA" id="ARBA00022475"/>
    </source>
</evidence>
<evidence type="ECO:0000256" key="1">
    <source>
        <dbReference type="ARBA" id="ARBA00000085"/>
    </source>
</evidence>
<reference evidence="26" key="1">
    <citation type="submission" date="2021-04" db="EMBL/GenBank/DDBJ databases">
        <title>Genome based classification of Actinospica acidithermotolerans sp. nov., an actinobacterium isolated from an Indonesian hot spring.</title>
        <authorList>
            <person name="Kusuma A.B."/>
            <person name="Putra K.E."/>
            <person name="Nafisah S."/>
            <person name="Loh J."/>
            <person name="Nouioui I."/>
            <person name="Goodfellow M."/>
        </authorList>
    </citation>
    <scope>NUCLEOTIDE SEQUENCE</scope>
    <source>
        <strain evidence="26">DSM 45618</strain>
    </source>
</reference>
<keyword evidence="9 23" id="KW-0812">Transmembrane</keyword>
<comment type="cofactor">
    <cofactor evidence="2">
        <name>Mn(2+)</name>
        <dbReference type="ChEBI" id="CHEBI:29035"/>
    </cofactor>
</comment>
<keyword evidence="20" id="KW-0464">Manganese</keyword>
<keyword evidence="15" id="KW-0904">Protein phosphatase</keyword>
<gene>
    <name evidence="26" type="ORF">KGA66_15570</name>
</gene>
<keyword evidence="19" id="KW-0843">Virulence</keyword>
<keyword evidence="13" id="KW-0067">ATP-binding</keyword>
<dbReference type="InterPro" id="IPR036890">
    <property type="entry name" value="HATPase_C_sf"/>
</dbReference>
<dbReference type="InterPro" id="IPR003661">
    <property type="entry name" value="HisK_dim/P_dom"/>
</dbReference>
<sequence>MRRRMIKSTVSAVLIVVVLLGVPLGVIDALRISEAEHAALNQRVQLIGFQLDQQLAVTGQVDEKVLAALVPDGDSATLTYPGHDPVMLGTAVNDHPKSSDPYIGPKPRQVTAVLTESWSPTEMRIRGSLLLVLGVAVLATIAACGVAFLQARRLSRPLSDLAQTAERLGSGDPRPRHRRYGIPELDRVAEVIDHTADRISRMLATERRLAADASHQLRTPLTALSMRLEEIIAAQDLMDVKEEAAVALTQVERLTDVVQRLLTDARDTRRSTSTVPIDVDMVIRQQIFEWRPAFRSARRPIRVEGVRGLAAVATPGAFAQVLATLMENSLMHGAGPVTIRTRTTGGSVVVEVCDEGPGVPPELGARVFERSVSGRASTGLGLTVARELAEADGGRLELLQQRPPVFAVFLTAFDPLT</sequence>
<dbReference type="Pfam" id="PF18092">
    <property type="entry name" value="DraK_HK_N"/>
    <property type="match status" value="1"/>
</dbReference>
<comment type="caution">
    <text evidence="26">The sequence shown here is derived from an EMBL/GenBank/DDBJ whole genome shotgun (WGS) entry which is preliminary data.</text>
</comment>
<keyword evidence="7" id="KW-0597">Phosphoprotein</keyword>
<proteinExistence type="predicted"/>
<dbReference type="CDD" id="cd00075">
    <property type="entry name" value="HATPase"/>
    <property type="match status" value="1"/>
</dbReference>
<keyword evidence="16 23" id="KW-1133">Transmembrane helix</keyword>
<keyword evidence="17" id="KW-0902">Two-component regulatory system</keyword>
<name>A0A8J8BDS6_9ACTN</name>
<dbReference type="InterPro" id="IPR040868">
    <property type="entry name" value="DraK_HK_N"/>
</dbReference>
<dbReference type="SMART" id="SM00304">
    <property type="entry name" value="HAMP"/>
    <property type="match status" value="1"/>
</dbReference>
<keyword evidence="12" id="KW-0378">Hydrolase</keyword>
<dbReference type="GO" id="GO:0004721">
    <property type="term" value="F:phosphoprotein phosphatase activity"/>
    <property type="evidence" value="ECO:0007669"/>
    <property type="project" value="UniProtKB-KW"/>
</dbReference>
<dbReference type="AlphaFoldDB" id="A0A8J8BDS6"/>
<evidence type="ECO:0000256" key="15">
    <source>
        <dbReference type="ARBA" id="ARBA00022912"/>
    </source>
</evidence>
<dbReference type="EC" id="2.7.13.3" evidence="5"/>
<dbReference type="Gene3D" id="3.30.565.10">
    <property type="entry name" value="Histidine kinase-like ATPase, C-terminal domain"/>
    <property type="match status" value="1"/>
</dbReference>
<organism evidence="26 27">
    <name type="scientific">Actinocrinis puniceicyclus</name>
    <dbReference type="NCBI Taxonomy" id="977794"/>
    <lineage>
        <taxon>Bacteria</taxon>
        <taxon>Bacillati</taxon>
        <taxon>Actinomycetota</taxon>
        <taxon>Actinomycetes</taxon>
        <taxon>Catenulisporales</taxon>
        <taxon>Actinospicaceae</taxon>
        <taxon>Actinocrinis</taxon>
    </lineage>
</organism>
<evidence type="ECO:0000313" key="26">
    <source>
        <dbReference type="EMBL" id="MBS2964476.1"/>
    </source>
</evidence>
<dbReference type="SMART" id="SM00387">
    <property type="entry name" value="HATPase_c"/>
    <property type="match status" value="1"/>
</dbReference>
<evidence type="ECO:0000256" key="22">
    <source>
        <dbReference type="ARBA" id="ARBA00041776"/>
    </source>
</evidence>
<dbReference type="InterPro" id="IPR003660">
    <property type="entry name" value="HAMP_dom"/>
</dbReference>
<dbReference type="SUPFAM" id="SSF55874">
    <property type="entry name" value="ATPase domain of HSP90 chaperone/DNA topoisomerase II/histidine kinase"/>
    <property type="match status" value="1"/>
</dbReference>
<dbReference type="InterPro" id="IPR036097">
    <property type="entry name" value="HisK_dim/P_sf"/>
</dbReference>
<evidence type="ECO:0000256" key="3">
    <source>
        <dbReference type="ARBA" id="ARBA00001946"/>
    </source>
</evidence>
<dbReference type="Pfam" id="PF00512">
    <property type="entry name" value="HisKA"/>
    <property type="match status" value="1"/>
</dbReference>
<dbReference type="Gene3D" id="6.10.340.10">
    <property type="match status" value="1"/>
</dbReference>
<evidence type="ECO:0000256" key="11">
    <source>
        <dbReference type="ARBA" id="ARBA00022777"/>
    </source>
</evidence>
<evidence type="ECO:0000256" key="5">
    <source>
        <dbReference type="ARBA" id="ARBA00012438"/>
    </source>
</evidence>
<evidence type="ECO:0000256" key="16">
    <source>
        <dbReference type="ARBA" id="ARBA00022989"/>
    </source>
</evidence>
<dbReference type="GO" id="GO:0005524">
    <property type="term" value="F:ATP binding"/>
    <property type="evidence" value="ECO:0007669"/>
    <property type="project" value="UniProtKB-KW"/>
</dbReference>
<evidence type="ECO:0000259" key="25">
    <source>
        <dbReference type="PROSITE" id="PS50885"/>
    </source>
</evidence>
<keyword evidence="23" id="KW-0472">Membrane</keyword>
<evidence type="ECO:0000256" key="12">
    <source>
        <dbReference type="ARBA" id="ARBA00022801"/>
    </source>
</evidence>
<keyword evidence="18" id="KW-0346">Stress response</keyword>
<dbReference type="InterPro" id="IPR003594">
    <property type="entry name" value="HATPase_dom"/>
</dbReference>
<evidence type="ECO:0000256" key="18">
    <source>
        <dbReference type="ARBA" id="ARBA00023016"/>
    </source>
</evidence>
<dbReference type="SUPFAM" id="SSF47384">
    <property type="entry name" value="Homodimeric domain of signal transducing histidine kinase"/>
    <property type="match status" value="1"/>
</dbReference>
<dbReference type="InterPro" id="IPR005467">
    <property type="entry name" value="His_kinase_dom"/>
</dbReference>
<evidence type="ECO:0000256" key="8">
    <source>
        <dbReference type="ARBA" id="ARBA00022679"/>
    </source>
</evidence>
<keyword evidence="8" id="KW-0808">Transferase</keyword>
<keyword evidence="14" id="KW-0460">Magnesium</keyword>
<dbReference type="PRINTS" id="PR00344">
    <property type="entry name" value="BCTRLSENSOR"/>
</dbReference>
<keyword evidence="10" id="KW-0547">Nucleotide-binding</keyword>
<dbReference type="EMBL" id="JAGSXH010000051">
    <property type="protein sequence ID" value="MBS2964476.1"/>
    <property type="molecule type" value="Genomic_DNA"/>
</dbReference>
<dbReference type="Proteomes" id="UP000677913">
    <property type="component" value="Unassembled WGS sequence"/>
</dbReference>
<comment type="catalytic activity">
    <reaction evidence="1">
        <text>ATP + protein L-histidine = ADP + protein N-phospho-L-histidine.</text>
        <dbReference type="EC" id="2.7.13.3"/>
    </reaction>
</comment>
<dbReference type="InterPro" id="IPR050980">
    <property type="entry name" value="2C_sensor_his_kinase"/>
</dbReference>